<evidence type="ECO:0000313" key="1">
    <source>
        <dbReference type="EMBL" id="JAD67060.1"/>
    </source>
</evidence>
<accession>A0A0A9C0Y3</accession>
<dbReference type="EMBL" id="GBRH01230835">
    <property type="protein sequence ID" value="JAD67060.1"/>
    <property type="molecule type" value="Transcribed_RNA"/>
</dbReference>
<protein>
    <submittedName>
        <fullName evidence="1">Uncharacterized protein</fullName>
    </submittedName>
</protein>
<reference evidence="1" key="2">
    <citation type="journal article" date="2015" name="Data Brief">
        <title>Shoot transcriptome of the giant reed, Arundo donax.</title>
        <authorList>
            <person name="Barrero R.A."/>
            <person name="Guerrero F.D."/>
            <person name="Moolhuijzen P."/>
            <person name="Goolsby J.A."/>
            <person name="Tidwell J."/>
            <person name="Bellgard S.E."/>
            <person name="Bellgard M.I."/>
        </authorList>
    </citation>
    <scope>NUCLEOTIDE SEQUENCE</scope>
    <source>
        <tissue evidence="1">Shoot tissue taken approximately 20 cm above the soil surface</tissue>
    </source>
</reference>
<organism evidence="1">
    <name type="scientific">Arundo donax</name>
    <name type="common">Giant reed</name>
    <name type="synonym">Donax arundinaceus</name>
    <dbReference type="NCBI Taxonomy" id="35708"/>
    <lineage>
        <taxon>Eukaryota</taxon>
        <taxon>Viridiplantae</taxon>
        <taxon>Streptophyta</taxon>
        <taxon>Embryophyta</taxon>
        <taxon>Tracheophyta</taxon>
        <taxon>Spermatophyta</taxon>
        <taxon>Magnoliopsida</taxon>
        <taxon>Liliopsida</taxon>
        <taxon>Poales</taxon>
        <taxon>Poaceae</taxon>
        <taxon>PACMAD clade</taxon>
        <taxon>Arundinoideae</taxon>
        <taxon>Arundineae</taxon>
        <taxon>Arundo</taxon>
    </lineage>
</organism>
<name>A0A0A9C0Y3_ARUDO</name>
<proteinExistence type="predicted"/>
<dbReference type="AlphaFoldDB" id="A0A0A9C0Y3"/>
<sequence length="44" mass="4543">MREDDLVVAGDEADCGVIDLDGGRRGLGRCGLGRQALRSAVGGR</sequence>
<reference evidence="1" key="1">
    <citation type="submission" date="2014-09" db="EMBL/GenBank/DDBJ databases">
        <authorList>
            <person name="Magalhaes I.L.F."/>
            <person name="Oliveira U."/>
            <person name="Santos F.R."/>
            <person name="Vidigal T.H.D.A."/>
            <person name="Brescovit A.D."/>
            <person name="Santos A.J."/>
        </authorList>
    </citation>
    <scope>NUCLEOTIDE SEQUENCE</scope>
    <source>
        <tissue evidence="1">Shoot tissue taken approximately 20 cm above the soil surface</tissue>
    </source>
</reference>